<feature type="domain" description="SH3" evidence="3">
    <location>
        <begin position="83"/>
        <end position="150"/>
    </location>
</feature>
<name>A0A5K3EQV0_MESCO</name>
<dbReference type="InterPro" id="IPR036028">
    <property type="entry name" value="SH3-like_dom_sf"/>
</dbReference>
<sequence length="220" mass="24557">MTVHEFELVALLCRMDENWYYACSLDRKKVGLIPRNFIDIRVDVVNSSNFKYSSANPEIPSRPAETEIPQTQTVEKALKLREPSDVFCKVLQEFESQTDEDLSAKLDEIILWVDEEAEKGRLIPEDWIKCMNLAGKVGTFPGNLVVALTSDAEIDEALTRSPHAIALKEFTSNEDDLVPVNFGEAVFIDKVADGFIFGRTASGHIGKIPLEICKMAGSAF</sequence>
<protein>
    <submittedName>
        <fullName evidence="4">SH3 domain-containing protein</fullName>
    </submittedName>
</protein>
<proteinExistence type="predicted"/>
<reference evidence="4" key="1">
    <citation type="submission" date="2019-11" db="UniProtKB">
        <authorList>
            <consortium name="WormBaseParasite"/>
        </authorList>
    </citation>
    <scope>IDENTIFICATION</scope>
</reference>
<accession>A0A5K3EQV0</accession>
<dbReference type="SMART" id="SM00326">
    <property type="entry name" value="SH3"/>
    <property type="match status" value="2"/>
</dbReference>
<organism evidence="4">
    <name type="scientific">Mesocestoides corti</name>
    <name type="common">Flatworm</name>
    <dbReference type="NCBI Taxonomy" id="53468"/>
    <lineage>
        <taxon>Eukaryota</taxon>
        <taxon>Metazoa</taxon>
        <taxon>Spiralia</taxon>
        <taxon>Lophotrochozoa</taxon>
        <taxon>Platyhelminthes</taxon>
        <taxon>Cestoda</taxon>
        <taxon>Eucestoda</taxon>
        <taxon>Cyclophyllidea</taxon>
        <taxon>Mesocestoididae</taxon>
        <taxon>Mesocestoides</taxon>
    </lineage>
</organism>
<evidence type="ECO:0000313" key="4">
    <source>
        <dbReference type="WBParaSite" id="MCU_002364-RA"/>
    </source>
</evidence>
<dbReference type="InterPro" id="IPR001452">
    <property type="entry name" value="SH3_domain"/>
</dbReference>
<dbReference type="CDD" id="cd00174">
    <property type="entry name" value="SH3"/>
    <property type="match status" value="1"/>
</dbReference>
<dbReference type="WBParaSite" id="MCU_002364-RA">
    <property type="protein sequence ID" value="MCU_002364-RA"/>
    <property type="gene ID" value="MCU_002364"/>
</dbReference>
<evidence type="ECO:0000256" key="1">
    <source>
        <dbReference type="ARBA" id="ARBA00022443"/>
    </source>
</evidence>
<dbReference type="SUPFAM" id="SSF50044">
    <property type="entry name" value="SH3-domain"/>
    <property type="match status" value="3"/>
</dbReference>
<evidence type="ECO:0000259" key="3">
    <source>
        <dbReference type="PROSITE" id="PS50002"/>
    </source>
</evidence>
<dbReference type="Gene3D" id="2.30.30.40">
    <property type="entry name" value="SH3 Domains"/>
    <property type="match status" value="1"/>
</dbReference>
<dbReference type="PROSITE" id="PS50002">
    <property type="entry name" value="SH3"/>
    <property type="match status" value="1"/>
</dbReference>
<dbReference type="AlphaFoldDB" id="A0A5K3EQV0"/>
<keyword evidence="1 2" id="KW-0728">SH3 domain</keyword>
<evidence type="ECO:0000256" key="2">
    <source>
        <dbReference type="PROSITE-ProRule" id="PRU00192"/>
    </source>
</evidence>